<sequence length="300" mass="32917">MWVAALATAFKLSGRERSPAAPAHPAPAPVVELLRGMRVEEVFHATLFDLARRDWLTIDGDRVSPAAPRAEPLLPYERWVLDRVAARLAGAPRAPVIALMPEGSELDRSFIPLVRLCAIDLGLARWRWPTMIVPVLLVAALVVPWFLTVKEAGVSWPGTFGTMAAFLAGVGLLRYGRGFVPTAPGRELAGPGPVPADPGREWIFTGSGWHGVQIERAPRVTHGPRRQEVAGHVVKRWISRDEEGTRIWLLALHDGGSGPATAYLIKQGVYQDILPGDTVRLLVDVRRGAVVRVLARERHW</sequence>
<evidence type="ECO:0000313" key="3">
    <source>
        <dbReference type="Proteomes" id="UP000605361"/>
    </source>
</evidence>
<comment type="caution">
    <text evidence="2">The sequence shown here is derived from an EMBL/GenBank/DDBJ whole genome shotgun (WGS) entry which is preliminary data.</text>
</comment>
<feature type="transmembrane region" description="Helical" evidence="1">
    <location>
        <begin position="153"/>
        <end position="173"/>
    </location>
</feature>
<evidence type="ECO:0000256" key="1">
    <source>
        <dbReference type="SAM" id="Phobius"/>
    </source>
</evidence>
<protein>
    <submittedName>
        <fullName evidence="2">Uncharacterized protein</fullName>
    </submittedName>
</protein>
<dbReference type="RefSeq" id="WP_195897451.1">
    <property type="nucleotide sequence ID" value="NZ_JADOGI010000068.1"/>
</dbReference>
<keyword evidence="1" id="KW-1133">Transmembrane helix</keyword>
<name>A0A931AEB1_9ACTN</name>
<dbReference type="Proteomes" id="UP000605361">
    <property type="component" value="Unassembled WGS sequence"/>
</dbReference>
<proteinExistence type="predicted"/>
<reference evidence="2" key="1">
    <citation type="submission" date="2020-11" db="EMBL/GenBank/DDBJ databases">
        <title>Whole-genome analyses of Nonomuraea sp. K274.</title>
        <authorList>
            <person name="Veyisoglu A."/>
        </authorList>
    </citation>
    <scope>NUCLEOTIDE SEQUENCE</scope>
    <source>
        <strain evidence="2">K274</strain>
    </source>
</reference>
<gene>
    <name evidence="2" type="ORF">ITP53_22790</name>
</gene>
<keyword evidence="3" id="KW-1185">Reference proteome</keyword>
<keyword evidence="1" id="KW-0812">Transmembrane</keyword>
<organism evidence="2 3">
    <name type="scientific">Nonomuraea cypriaca</name>
    <dbReference type="NCBI Taxonomy" id="1187855"/>
    <lineage>
        <taxon>Bacteria</taxon>
        <taxon>Bacillati</taxon>
        <taxon>Actinomycetota</taxon>
        <taxon>Actinomycetes</taxon>
        <taxon>Streptosporangiales</taxon>
        <taxon>Streptosporangiaceae</taxon>
        <taxon>Nonomuraea</taxon>
    </lineage>
</organism>
<dbReference type="AlphaFoldDB" id="A0A931AEB1"/>
<evidence type="ECO:0000313" key="2">
    <source>
        <dbReference type="EMBL" id="MBF8188500.1"/>
    </source>
</evidence>
<feature type="transmembrane region" description="Helical" evidence="1">
    <location>
        <begin position="128"/>
        <end position="147"/>
    </location>
</feature>
<keyword evidence="1" id="KW-0472">Membrane</keyword>
<dbReference type="EMBL" id="JADOGI010000068">
    <property type="protein sequence ID" value="MBF8188500.1"/>
    <property type="molecule type" value="Genomic_DNA"/>
</dbReference>
<accession>A0A931AEB1</accession>